<dbReference type="EC" id="2.7.7.65" evidence="1"/>
<dbReference type="CDD" id="cd01949">
    <property type="entry name" value="GGDEF"/>
    <property type="match status" value="1"/>
</dbReference>
<dbReference type="InterPro" id="IPR043128">
    <property type="entry name" value="Rev_trsase/Diguanyl_cyclase"/>
</dbReference>
<proteinExistence type="predicted"/>
<dbReference type="EMBL" id="BMFF01000004">
    <property type="protein sequence ID" value="GGD03280.1"/>
    <property type="molecule type" value="Genomic_DNA"/>
</dbReference>
<dbReference type="SUPFAM" id="SSF55073">
    <property type="entry name" value="Nucleotide cyclase"/>
    <property type="match status" value="1"/>
</dbReference>
<feature type="region of interest" description="Disordered" evidence="3">
    <location>
        <begin position="329"/>
        <end position="352"/>
    </location>
</feature>
<keyword evidence="7" id="KW-1185">Reference proteome</keyword>
<keyword evidence="4" id="KW-0812">Transmembrane</keyword>
<name>A0ABQ1PTG0_9GAMM</name>
<evidence type="ECO:0000256" key="1">
    <source>
        <dbReference type="ARBA" id="ARBA00012528"/>
    </source>
</evidence>
<dbReference type="Proteomes" id="UP000638188">
    <property type="component" value="Unassembled WGS sequence"/>
</dbReference>
<evidence type="ECO:0000256" key="3">
    <source>
        <dbReference type="SAM" id="MobiDB-lite"/>
    </source>
</evidence>
<comment type="catalytic activity">
    <reaction evidence="2">
        <text>2 GTP = 3',3'-c-di-GMP + 2 diphosphate</text>
        <dbReference type="Rhea" id="RHEA:24898"/>
        <dbReference type="ChEBI" id="CHEBI:33019"/>
        <dbReference type="ChEBI" id="CHEBI:37565"/>
        <dbReference type="ChEBI" id="CHEBI:58805"/>
        <dbReference type="EC" id="2.7.7.65"/>
    </reaction>
</comment>
<feature type="compositionally biased region" description="Polar residues" evidence="3">
    <location>
        <begin position="343"/>
        <end position="352"/>
    </location>
</feature>
<dbReference type="InterPro" id="IPR050469">
    <property type="entry name" value="Diguanylate_Cyclase"/>
</dbReference>
<dbReference type="SMART" id="SM00267">
    <property type="entry name" value="GGDEF"/>
    <property type="match status" value="1"/>
</dbReference>
<dbReference type="PANTHER" id="PTHR45138:SF9">
    <property type="entry name" value="DIGUANYLATE CYCLASE DGCM-RELATED"/>
    <property type="match status" value="1"/>
</dbReference>
<evidence type="ECO:0000256" key="2">
    <source>
        <dbReference type="ARBA" id="ARBA00034247"/>
    </source>
</evidence>
<evidence type="ECO:0000313" key="7">
    <source>
        <dbReference type="Proteomes" id="UP000638188"/>
    </source>
</evidence>
<dbReference type="NCBIfam" id="TIGR00254">
    <property type="entry name" value="GGDEF"/>
    <property type="match status" value="1"/>
</dbReference>
<organism evidence="6 7">
    <name type="scientific">Halopseudomonas salina</name>
    <dbReference type="NCBI Taxonomy" id="1323744"/>
    <lineage>
        <taxon>Bacteria</taxon>
        <taxon>Pseudomonadati</taxon>
        <taxon>Pseudomonadota</taxon>
        <taxon>Gammaproteobacteria</taxon>
        <taxon>Pseudomonadales</taxon>
        <taxon>Pseudomonadaceae</taxon>
        <taxon>Halopseudomonas</taxon>
    </lineage>
</organism>
<dbReference type="InterPro" id="IPR029787">
    <property type="entry name" value="Nucleotide_cyclase"/>
</dbReference>
<feature type="transmembrane region" description="Helical" evidence="4">
    <location>
        <begin position="12"/>
        <end position="34"/>
    </location>
</feature>
<feature type="transmembrane region" description="Helical" evidence="4">
    <location>
        <begin position="105"/>
        <end position="130"/>
    </location>
</feature>
<protein>
    <recommendedName>
        <fullName evidence="1">diguanylate cyclase</fullName>
        <ecNumber evidence="1">2.7.7.65</ecNumber>
    </recommendedName>
</protein>
<dbReference type="PANTHER" id="PTHR45138">
    <property type="entry name" value="REGULATORY COMPONENTS OF SENSORY TRANSDUCTION SYSTEM"/>
    <property type="match status" value="1"/>
</dbReference>
<keyword evidence="4" id="KW-1133">Transmembrane helix</keyword>
<gene>
    <name evidence="6" type="ORF">GCM10007418_23030</name>
</gene>
<keyword evidence="4" id="KW-0472">Membrane</keyword>
<evidence type="ECO:0000313" key="6">
    <source>
        <dbReference type="EMBL" id="GGD03280.1"/>
    </source>
</evidence>
<evidence type="ECO:0000259" key="5">
    <source>
        <dbReference type="PROSITE" id="PS50887"/>
    </source>
</evidence>
<reference evidence="7" key="1">
    <citation type="journal article" date="2019" name="Int. J. Syst. Evol. Microbiol.">
        <title>The Global Catalogue of Microorganisms (GCM) 10K type strain sequencing project: providing services to taxonomists for standard genome sequencing and annotation.</title>
        <authorList>
            <consortium name="The Broad Institute Genomics Platform"/>
            <consortium name="The Broad Institute Genome Sequencing Center for Infectious Disease"/>
            <person name="Wu L."/>
            <person name="Ma J."/>
        </authorList>
    </citation>
    <scope>NUCLEOTIDE SEQUENCE [LARGE SCALE GENOMIC DNA]</scope>
    <source>
        <strain evidence="7">CGMCC 1.12482</strain>
    </source>
</reference>
<feature type="domain" description="GGDEF" evidence="5">
    <location>
        <begin position="204"/>
        <end position="333"/>
    </location>
</feature>
<evidence type="ECO:0000256" key="4">
    <source>
        <dbReference type="SAM" id="Phobius"/>
    </source>
</evidence>
<dbReference type="InterPro" id="IPR000160">
    <property type="entry name" value="GGDEF_dom"/>
</dbReference>
<comment type="caution">
    <text evidence="6">The sequence shown here is derived from an EMBL/GenBank/DDBJ whole genome shotgun (WGS) entry which is preliminary data.</text>
</comment>
<dbReference type="Gene3D" id="3.30.70.270">
    <property type="match status" value="1"/>
</dbReference>
<dbReference type="RefSeq" id="WP_150276886.1">
    <property type="nucleotide sequence ID" value="NZ_BMFF01000004.1"/>
</dbReference>
<feature type="transmembrane region" description="Helical" evidence="4">
    <location>
        <begin position="41"/>
        <end position="62"/>
    </location>
</feature>
<feature type="transmembrane region" description="Helical" evidence="4">
    <location>
        <begin position="74"/>
        <end position="98"/>
    </location>
</feature>
<dbReference type="Pfam" id="PF00990">
    <property type="entry name" value="GGDEF"/>
    <property type="match status" value="1"/>
</dbReference>
<feature type="transmembrane region" description="Helical" evidence="4">
    <location>
        <begin position="142"/>
        <end position="161"/>
    </location>
</feature>
<dbReference type="PROSITE" id="PS50887">
    <property type="entry name" value="GGDEF"/>
    <property type="match status" value="1"/>
</dbReference>
<sequence>MHNIWMRLKDDFQLSIITLVGFCSLIGITPYTVFRLLEGNLVVGLVDAFLVCSTMLAVLYAWRTGNTLRPGQFLAVVYSIGTFLVAMKLGVNGLFWFYTLILFNFFVVPPLQSALATFSSLLAICIYGYLNPGVVFESHYQMTSFFVTCLIASFFASVFAYRGRRQRVQLVELATLDPLTRVGNRRAMDSELEIALAEHRRYGTRYGMLVLDLDLFKEVNDSHGHKAGDRVLIDFARIIKQSCRQSDRLFRMGGEEFVLLLPKLSREGLEKTAGHIRMSVAEHLKGPGGPVTVSIGGCVLDQHASVDAWMHEADLCLYEAKDEGRDRFVISPGNGSEKKGEPMTQTENELSL</sequence>
<accession>A0ABQ1PTG0</accession>